<evidence type="ECO:0000313" key="1">
    <source>
        <dbReference type="EMBL" id="QFG04460.1"/>
    </source>
</evidence>
<proteinExistence type="predicted"/>
<evidence type="ECO:0008006" key="3">
    <source>
        <dbReference type="Google" id="ProtNLM"/>
    </source>
</evidence>
<sequence>MSRLSETKRAARKAMHKGMSVDAVYTPSLGAPLADTLPVRLHNRRRVEGGMGPNGFTELLVTEDRAVFDQDVLNERGITLKAGDTLYVQADGVTYRLMDRDLSDGPLNVYWRLNRI</sequence>
<dbReference type="Proteomes" id="UP000326305">
    <property type="component" value="Segment"/>
</dbReference>
<dbReference type="EMBL" id="MN317029">
    <property type="protein sequence ID" value="QFG04460.1"/>
    <property type="molecule type" value="Genomic_DNA"/>
</dbReference>
<dbReference type="RefSeq" id="YP_009998225.1">
    <property type="nucleotide sequence ID" value="NC_052984.1"/>
</dbReference>
<keyword evidence="2" id="KW-1185">Reference proteome</keyword>
<organism evidence="1 2">
    <name type="scientific">Aeromonas phage vB_AhyS-A18P4</name>
    <dbReference type="NCBI Taxonomy" id="2608321"/>
    <lineage>
        <taxon>Viruses</taxon>
        <taxon>Duplodnaviria</taxon>
        <taxon>Heunggongvirae</taxon>
        <taxon>Uroviricota</taxon>
        <taxon>Caudoviricetes</taxon>
        <taxon>Casjensviridae</taxon>
        <taxon>Sharonstreetvirus</taxon>
        <taxon>Sharonstreetvirus A18P4</taxon>
    </lineage>
</organism>
<reference evidence="1 2" key="1">
    <citation type="submission" date="2019-08" db="EMBL/GenBank/DDBJ databases">
        <authorList>
            <person name="Zhang R."/>
        </authorList>
    </citation>
    <scope>NUCLEOTIDE SEQUENCE [LARGE SCALE GENOMIC DNA]</scope>
</reference>
<dbReference type="GeneID" id="62680807"/>
<dbReference type="KEGG" id="vg:62680807"/>
<name>A0A5J6T4R6_9CAUD</name>
<protein>
    <recommendedName>
        <fullName evidence="3">Head-tail joining protein</fullName>
    </recommendedName>
</protein>
<evidence type="ECO:0000313" key="2">
    <source>
        <dbReference type="Proteomes" id="UP000326305"/>
    </source>
</evidence>
<accession>A0A5J6T4R6</accession>